<comment type="pathway">
    <text evidence="2">Secondary metabolite biosynthesis.</text>
</comment>
<dbReference type="InterPro" id="IPR036396">
    <property type="entry name" value="Cyt_P450_sf"/>
</dbReference>
<comment type="caution">
    <text evidence="11">The sequence shown here is derived from an EMBL/GenBank/DDBJ whole genome shotgun (WGS) entry which is preliminary data.</text>
</comment>
<dbReference type="Pfam" id="PF00067">
    <property type="entry name" value="p450"/>
    <property type="match status" value="1"/>
</dbReference>
<evidence type="ECO:0000256" key="8">
    <source>
        <dbReference type="ARBA" id="ARBA00023033"/>
    </source>
</evidence>
<dbReference type="PRINTS" id="PR00385">
    <property type="entry name" value="P450"/>
</dbReference>
<dbReference type="GO" id="GO:0005506">
    <property type="term" value="F:iron ion binding"/>
    <property type="evidence" value="ECO:0007669"/>
    <property type="project" value="InterPro"/>
</dbReference>
<accession>A0AAD6SWT3</accession>
<keyword evidence="7 9" id="KW-0408">Iron</keyword>
<evidence type="ECO:0000256" key="9">
    <source>
        <dbReference type="PIRSR" id="PIRSR602401-1"/>
    </source>
</evidence>
<evidence type="ECO:0000256" key="1">
    <source>
        <dbReference type="ARBA" id="ARBA00001971"/>
    </source>
</evidence>
<feature type="binding site" description="axial binding residue" evidence="9">
    <location>
        <position position="456"/>
    </location>
    <ligand>
        <name>heme</name>
        <dbReference type="ChEBI" id="CHEBI:30413"/>
    </ligand>
    <ligandPart>
        <name>Fe</name>
        <dbReference type="ChEBI" id="CHEBI:18248"/>
    </ligandPart>
</feature>
<sequence>MLAALLLACCCVYLIVWYLLDPQGLRRYPGPLFAKFTHGWLLWVGITRRRSEIIREVHRKYGPIVRISPTQLSFSQPAAYSQIYSFNNKVTKSSFYDSFGSAMGLKNVFTARSKTEHGQKRKLLHPLFTPQVSREFTARTAIVMAGLLEEWETRYGSGNIDIWFDCVPWISWMAFDEMADFIFGEPFGMIHSASDSVSVPNNWRLAIATEARSFEKYPARAFKLHDIVSQRETYNYFIGLLPPWLRGVGRLVLRTQLESSRIFSAFVADKVIERLATQSNSAHPRDLIGRFLHKAGNDSFQPESLIAELITILVAGSDTTKNSLIAAVYYIAKSRTVQSRLQEELDVHVAGRTPTFSEIEDLPFLGACLDETMRLYSPVGLGLPRTLPESGIWISGEHFRGGTTVGVPIYTIHRDQSVWGADAEEFRPERWLQADDTFTTKFAEAFKPFSDGSTGCIGKHLALAQLRVMIAAVFNRFDVTLEDSTRPLHVEDWFVRRARDCRIGIRPRKW</sequence>
<dbReference type="InterPro" id="IPR050121">
    <property type="entry name" value="Cytochrome_P450_monoxygenase"/>
</dbReference>
<evidence type="ECO:0000313" key="12">
    <source>
        <dbReference type="Proteomes" id="UP001218188"/>
    </source>
</evidence>
<keyword evidence="5 9" id="KW-0479">Metal-binding</keyword>
<keyword evidence="8 10" id="KW-0503">Monooxygenase</keyword>
<keyword evidence="12" id="KW-1185">Reference proteome</keyword>
<evidence type="ECO:0000256" key="6">
    <source>
        <dbReference type="ARBA" id="ARBA00023002"/>
    </source>
</evidence>
<comment type="similarity">
    <text evidence="3 10">Belongs to the cytochrome P450 family.</text>
</comment>
<dbReference type="InterPro" id="IPR017972">
    <property type="entry name" value="Cyt_P450_CS"/>
</dbReference>
<evidence type="ECO:0000256" key="10">
    <source>
        <dbReference type="RuleBase" id="RU000461"/>
    </source>
</evidence>
<evidence type="ECO:0000256" key="5">
    <source>
        <dbReference type="ARBA" id="ARBA00022723"/>
    </source>
</evidence>
<comment type="cofactor">
    <cofactor evidence="1 9">
        <name>heme</name>
        <dbReference type="ChEBI" id="CHEBI:30413"/>
    </cofactor>
</comment>
<dbReference type="GO" id="GO:0020037">
    <property type="term" value="F:heme binding"/>
    <property type="evidence" value="ECO:0007669"/>
    <property type="project" value="InterPro"/>
</dbReference>
<dbReference type="PANTHER" id="PTHR24305">
    <property type="entry name" value="CYTOCHROME P450"/>
    <property type="match status" value="1"/>
</dbReference>
<keyword evidence="4 9" id="KW-0349">Heme</keyword>
<dbReference type="AlphaFoldDB" id="A0AAD6SWT3"/>
<dbReference type="InterPro" id="IPR002401">
    <property type="entry name" value="Cyt_P450_E_grp-I"/>
</dbReference>
<dbReference type="PRINTS" id="PR00463">
    <property type="entry name" value="EP450I"/>
</dbReference>
<protein>
    <submittedName>
        <fullName evidence="11">Cytochrome P450</fullName>
    </submittedName>
</protein>
<proteinExistence type="inferred from homology"/>
<dbReference type="GO" id="GO:0016705">
    <property type="term" value="F:oxidoreductase activity, acting on paired donors, with incorporation or reduction of molecular oxygen"/>
    <property type="evidence" value="ECO:0007669"/>
    <property type="project" value="InterPro"/>
</dbReference>
<dbReference type="Proteomes" id="UP001218188">
    <property type="component" value="Unassembled WGS sequence"/>
</dbReference>
<keyword evidence="6 10" id="KW-0560">Oxidoreductase</keyword>
<dbReference type="EMBL" id="JARJCM010000051">
    <property type="protein sequence ID" value="KAJ7035263.1"/>
    <property type="molecule type" value="Genomic_DNA"/>
</dbReference>
<dbReference type="GO" id="GO:0004497">
    <property type="term" value="F:monooxygenase activity"/>
    <property type="evidence" value="ECO:0007669"/>
    <property type="project" value="UniProtKB-KW"/>
</dbReference>
<dbReference type="Gene3D" id="1.10.630.10">
    <property type="entry name" value="Cytochrome P450"/>
    <property type="match status" value="1"/>
</dbReference>
<dbReference type="PANTHER" id="PTHR24305:SF29">
    <property type="entry name" value="BENZOATE-PARA-HYDROXYLASE"/>
    <property type="match status" value="1"/>
</dbReference>
<evidence type="ECO:0000256" key="7">
    <source>
        <dbReference type="ARBA" id="ARBA00023004"/>
    </source>
</evidence>
<reference evidence="11" key="1">
    <citation type="submission" date="2023-03" db="EMBL/GenBank/DDBJ databases">
        <title>Massive genome expansion in bonnet fungi (Mycena s.s.) driven by repeated elements and novel gene families across ecological guilds.</title>
        <authorList>
            <consortium name="Lawrence Berkeley National Laboratory"/>
            <person name="Harder C.B."/>
            <person name="Miyauchi S."/>
            <person name="Viragh M."/>
            <person name="Kuo A."/>
            <person name="Thoen E."/>
            <person name="Andreopoulos B."/>
            <person name="Lu D."/>
            <person name="Skrede I."/>
            <person name="Drula E."/>
            <person name="Henrissat B."/>
            <person name="Morin E."/>
            <person name="Kohler A."/>
            <person name="Barry K."/>
            <person name="LaButti K."/>
            <person name="Morin E."/>
            <person name="Salamov A."/>
            <person name="Lipzen A."/>
            <person name="Mereny Z."/>
            <person name="Hegedus B."/>
            <person name="Baldrian P."/>
            <person name="Stursova M."/>
            <person name="Weitz H."/>
            <person name="Taylor A."/>
            <person name="Grigoriev I.V."/>
            <person name="Nagy L.G."/>
            <person name="Martin F."/>
            <person name="Kauserud H."/>
        </authorList>
    </citation>
    <scope>NUCLEOTIDE SEQUENCE</scope>
    <source>
        <strain evidence="11">CBHHK200</strain>
    </source>
</reference>
<evidence type="ECO:0000256" key="2">
    <source>
        <dbReference type="ARBA" id="ARBA00005179"/>
    </source>
</evidence>
<dbReference type="InterPro" id="IPR001128">
    <property type="entry name" value="Cyt_P450"/>
</dbReference>
<organism evidence="11 12">
    <name type="scientific">Mycena alexandri</name>
    <dbReference type="NCBI Taxonomy" id="1745969"/>
    <lineage>
        <taxon>Eukaryota</taxon>
        <taxon>Fungi</taxon>
        <taxon>Dikarya</taxon>
        <taxon>Basidiomycota</taxon>
        <taxon>Agaricomycotina</taxon>
        <taxon>Agaricomycetes</taxon>
        <taxon>Agaricomycetidae</taxon>
        <taxon>Agaricales</taxon>
        <taxon>Marasmiineae</taxon>
        <taxon>Mycenaceae</taxon>
        <taxon>Mycena</taxon>
    </lineage>
</organism>
<dbReference type="PROSITE" id="PS00086">
    <property type="entry name" value="CYTOCHROME_P450"/>
    <property type="match status" value="1"/>
</dbReference>
<evidence type="ECO:0000256" key="3">
    <source>
        <dbReference type="ARBA" id="ARBA00010617"/>
    </source>
</evidence>
<dbReference type="SUPFAM" id="SSF48264">
    <property type="entry name" value="Cytochrome P450"/>
    <property type="match status" value="1"/>
</dbReference>
<gene>
    <name evidence="11" type="ORF">C8F04DRAFT_1037548</name>
</gene>
<name>A0AAD6SWT3_9AGAR</name>
<evidence type="ECO:0000256" key="4">
    <source>
        <dbReference type="ARBA" id="ARBA00022617"/>
    </source>
</evidence>
<evidence type="ECO:0000313" key="11">
    <source>
        <dbReference type="EMBL" id="KAJ7035263.1"/>
    </source>
</evidence>